<evidence type="ECO:0000313" key="3">
    <source>
        <dbReference type="Proteomes" id="UP000652761"/>
    </source>
</evidence>
<sequence>MEIKMSMLMCKPPCRVGLYGDEIFICSYVLQVLHRPKIPSNSKEEDASGFLESSRKAEDPSKGCKIPSDICYRTSLQKGRKYKKVLQQDKNYEEVVEQAQIQCCPNLLQKTTLAKSPVIISLVSPWYATRFYVVCMTRWSRTHVNSLK</sequence>
<feature type="region of interest" description="Disordered" evidence="1">
    <location>
        <begin position="39"/>
        <end position="63"/>
    </location>
</feature>
<accession>A0A843UUC6</accession>
<protein>
    <submittedName>
        <fullName evidence="2">Uncharacterized protein</fullName>
    </submittedName>
</protein>
<keyword evidence="3" id="KW-1185">Reference proteome</keyword>
<evidence type="ECO:0000256" key="1">
    <source>
        <dbReference type="SAM" id="MobiDB-lite"/>
    </source>
</evidence>
<organism evidence="2 3">
    <name type="scientific">Colocasia esculenta</name>
    <name type="common">Wild taro</name>
    <name type="synonym">Arum esculentum</name>
    <dbReference type="NCBI Taxonomy" id="4460"/>
    <lineage>
        <taxon>Eukaryota</taxon>
        <taxon>Viridiplantae</taxon>
        <taxon>Streptophyta</taxon>
        <taxon>Embryophyta</taxon>
        <taxon>Tracheophyta</taxon>
        <taxon>Spermatophyta</taxon>
        <taxon>Magnoliopsida</taxon>
        <taxon>Liliopsida</taxon>
        <taxon>Araceae</taxon>
        <taxon>Aroideae</taxon>
        <taxon>Colocasieae</taxon>
        <taxon>Colocasia</taxon>
    </lineage>
</organism>
<proteinExistence type="predicted"/>
<evidence type="ECO:0000313" key="2">
    <source>
        <dbReference type="EMBL" id="MQL86116.1"/>
    </source>
</evidence>
<dbReference type="AlphaFoldDB" id="A0A843UUC6"/>
<gene>
    <name evidence="2" type="ORF">Taro_018641</name>
</gene>
<reference evidence="2" key="1">
    <citation type="submission" date="2017-07" db="EMBL/GenBank/DDBJ databases">
        <title>Taro Niue Genome Assembly and Annotation.</title>
        <authorList>
            <person name="Atibalentja N."/>
            <person name="Keating K."/>
            <person name="Fields C.J."/>
        </authorList>
    </citation>
    <scope>NUCLEOTIDE SEQUENCE</scope>
    <source>
        <strain evidence="2">Niue_2</strain>
        <tissue evidence="2">Leaf</tissue>
    </source>
</reference>
<comment type="caution">
    <text evidence="2">The sequence shown here is derived from an EMBL/GenBank/DDBJ whole genome shotgun (WGS) entry which is preliminary data.</text>
</comment>
<dbReference type="Proteomes" id="UP000652761">
    <property type="component" value="Unassembled WGS sequence"/>
</dbReference>
<name>A0A843UUC6_COLES</name>
<dbReference type="EMBL" id="NMUH01000874">
    <property type="protein sequence ID" value="MQL86116.1"/>
    <property type="molecule type" value="Genomic_DNA"/>
</dbReference>
<feature type="compositionally biased region" description="Basic and acidic residues" evidence="1">
    <location>
        <begin position="53"/>
        <end position="62"/>
    </location>
</feature>